<dbReference type="AlphaFoldDB" id="A0A812UJE6"/>
<proteinExistence type="predicted"/>
<accession>A0A812UJE6</accession>
<name>A0A812UJE6_9DINO</name>
<organism evidence="2 3">
    <name type="scientific">Symbiodinium necroappetens</name>
    <dbReference type="NCBI Taxonomy" id="1628268"/>
    <lineage>
        <taxon>Eukaryota</taxon>
        <taxon>Sar</taxon>
        <taxon>Alveolata</taxon>
        <taxon>Dinophyceae</taxon>
        <taxon>Suessiales</taxon>
        <taxon>Symbiodiniaceae</taxon>
        <taxon>Symbiodinium</taxon>
    </lineage>
</organism>
<evidence type="ECO:0000313" key="2">
    <source>
        <dbReference type="EMBL" id="CAE7581222.1"/>
    </source>
</evidence>
<gene>
    <name evidence="2" type="ORF">SNEC2469_LOCUS16887</name>
</gene>
<dbReference type="OrthoDB" id="435499at2759"/>
<reference evidence="2" key="1">
    <citation type="submission" date="2021-02" db="EMBL/GenBank/DDBJ databases">
        <authorList>
            <person name="Dougan E. K."/>
            <person name="Rhodes N."/>
            <person name="Thang M."/>
            <person name="Chan C."/>
        </authorList>
    </citation>
    <scope>NUCLEOTIDE SEQUENCE</scope>
</reference>
<dbReference type="EMBL" id="CAJNJA010027639">
    <property type="protein sequence ID" value="CAE7581222.1"/>
    <property type="molecule type" value="Genomic_DNA"/>
</dbReference>
<dbReference type="Proteomes" id="UP000601435">
    <property type="component" value="Unassembled WGS sequence"/>
</dbReference>
<feature type="region of interest" description="Disordered" evidence="1">
    <location>
        <begin position="25"/>
        <end position="47"/>
    </location>
</feature>
<evidence type="ECO:0000256" key="1">
    <source>
        <dbReference type="SAM" id="MobiDB-lite"/>
    </source>
</evidence>
<keyword evidence="3" id="KW-1185">Reference proteome</keyword>
<evidence type="ECO:0000313" key="3">
    <source>
        <dbReference type="Proteomes" id="UP000601435"/>
    </source>
</evidence>
<comment type="caution">
    <text evidence="2">The sequence shown here is derived from an EMBL/GenBank/DDBJ whole genome shotgun (WGS) entry which is preliminary data.</text>
</comment>
<sequence length="102" mass="11207">MRQPPSPEALPRAVHYMLRLQGGSRSALRPHREAGDVKNTPSSWGASVSKPSRFLTCPFLAIAAVVRLCPVRAVCPLATEYCLIGFGLDHQRPKKESSHWSA</sequence>
<protein>
    <submittedName>
        <fullName evidence="2">Uncharacterized protein</fullName>
    </submittedName>
</protein>